<name>A0A1H4B612_9FLAO</name>
<evidence type="ECO:0000313" key="2">
    <source>
        <dbReference type="EMBL" id="SEA43398.1"/>
    </source>
</evidence>
<proteinExistence type="predicted"/>
<reference evidence="2 3" key="1">
    <citation type="submission" date="2016-10" db="EMBL/GenBank/DDBJ databases">
        <authorList>
            <person name="de Groot N.N."/>
        </authorList>
    </citation>
    <scope>NUCLEOTIDE SEQUENCE [LARGE SCALE GENOMIC DNA]</scope>
    <source>
        <strain evidence="2 3">DSM 23581</strain>
    </source>
</reference>
<dbReference type="Proteomes" id="UP000198820">
    <property type="component" value="Unassembled WGS sequence"/>
</dbReference>
<keyword evidence="3" id="KW-1185">Reference proteome</keyword>
<dbReference type="AlphaFoldDB" id="A0A1H4B612"/>
<gene>
    <name evidence="2" type="ORF">SAMN05421540_105269</name>
</gene>
<keyword evidence="1" id="KW-1133">Transmembrane helix</keyword>
<accession>A0A1H4B612</accession>
<evidence type="ECO:0000313" key="3">
    <source>
        <dbReference type="Proteomes" id="UP000198820"/>
    </source>
</evidence>
<protein>
    <submittedName>
        <fullName evidence="2">Uncharacterized protein</fullName>
    </submittedName>
</protein>
<dbReference type="EMBL" id="FNQF01000005">
    <property type="protein sequence ID" value="SEA43398.1"/>
    <property type="molecule type" value="Genomic_DNA"/>
</dbReference>
<feature type="transmembrane region" description="Helical" evidence="1">
    <location>
        <begin position="32"/>
        <end position="53"/>
    </location>
</feature>
<keyword evidence="1" id="KW-0472">Membrane</keyword>
<dbReference type="RefSeq" id="WP_093244189.1">
    <property type="nucleotide sequence ID" value="NZ_FNQF01000005.1"/>
</dbReference>
<evidence type="ECO:0000256" key="1">
    <source>
        <dbReference type="SAM" id="Phobius"/>
    </source>
</evidence>
<organism evidence="2 3">
    <name type="scientific">Psychroflexus halocasei</name>
    <dbReference type="NCBI Taxonomy" id="908615"/>
    <lineage>
        <taxon>Bacteria</taxon>
        <taxon>Pseudomonadati</taxon>
        <taxon>Bacteroidota</taxon>
        <taxon>Flavobacteriia</taxon>
        <taxon>Flavobacteriales</taxon>
        <taxon>Flavobacteriaceae</taxon>
        <taxon>Psychroflexus</taxon>
    </lineage>
</organism>
<sequence>MISKPIFAQLFCEIEPAANGNPAKTNAFVDAIIIWIAVAIVLVTLYLSIKFLVKPDENDPKHIKNITKDEGF</sequence>
<dbReference type="STRING" id="908615.SAMN05421540_105269"/>
<keyword evidence="1" id="KW-0812">Transmembrane</keyword>